<dbReference type="PANTHER" id="PTHR40590">
    <property type="entry name" value="CYTOPLASMIC PROTEIN-RELATED"/>
    <property type="match status" value="1"/>
</dbReference>
<reference evidence="1 2" key="1">
    <citation type="journal article" date="2013" name="J. Microbiol. Biotechnol.">
        <title>Novosphingobium ginsenosidimutans sp. nov., with the ability to convert ginsenoside.</title>
        <authorList>
            <person name="Kim J.K."/>
            <person name="He D."/>
            <person name="Liu Q.M."/>
            <person name="Park H.Y."/>
            <person name="Jung M.S."/>
            <person name="Yoon M.H."/>
            <person name="Kim S.C."/>
            <person name="Im W.T."/>
        </authorList>
    </citation>
    <scope>NUCLEOTIDE SEQUENCE [LARGE SCALE GENOMIC DNA]</scope>
    <source>
        <strain evidence="1 2">FW-6</strain>
    </source>
</reference>
<proteinExistence type="predicted"/>
<dbReference type="InterPro" id="IPR047111">
    <property type="entry name" value="YbaP-like"/>
</dbReference>
<organism evidence="1 2">
    <name type="scientific">Novosphingobium ginsenosidimutans</name>
    <dbReference type="NCBI Taxonomy" id="1176536"/>
    <lineage>
        <taxon>Bacteria</taxon>
        <taxon>Pseudomonadati</taxon>
        <taxon>Pseudomonadota</taxon>
        <taxon>Alphaproteobacteria</taxon>
        <taxon>Sphingomonadales</taxon>
        <taxon>Sphingomonadaceae</taxon>
        <taxon>Novosphingobium</taxon>
    </lineage>
</organism>
<gene>
    <name evidence="1" type="ORF">FRF71_13870</name>
</gene>
<dbReference type="CDD" id="cd14789">
    <property type="entry name" value="Tiki"/>
    <property type="match status" value="1"/>
</dbReference>
<dbReference type="Proteomes" id="UP000321172">
    <property type="component" value="Chromosome"/>
</dbReference>
<dbReference type="InterPro" id="IPR002816">
    <property type="entry name" value="TraB/PrgY/GumN_fam"/>
</dbReference>
<dbReference type="KEGG" id="ngf:FRF71_13870"/>
<accession>A0A5B8S886</accession>
<dbReference type="PANTHER" id="PTHR40590:SF1">
    <property type="entry name" value="CYTOPLASMIC PROTEIN"/>
    <property type="match status" value="1"/>
</dbReference>
<protein>
    <submittedName>
        <fullName evidence="1">TraB/GumN family protein</fullName>
    </submittedName>
</protein>
<sequence>MWAARVRSRTSFRRLGSSLPVSNRLIAALLALLLAACQQKEQARPALWQLDGPNGERAWLLGTIHALPNPISLDSPAFDRATAEATGLVVEVAALDDDKRTALAFHSLSAVAAAPPITARASELDRPVLLKLLTEAKIPADSFNQMDTWAAALMLGQAVSARSGDDSGNGADRLVLKEMKGKPLAEFEGAERQLAIFDALPEAEQRDLLSAVIRSASTAREDGRKLQQAWLRGDAAALAALDHQGLLADPELREALLVRRNEAWIAQLLPMLRRGEKPLVAVGTLHLVGQDGLVTRLEAQGFRVTRLQ</sequence>
<dbReference type="Pfam" id="PF01963">
    <property type="entry name" value="TraB_PrgY_gumN"/>
    <property type="match status" value="1"/>
</dbReference>
<name>A0A5B8S886_9SPHN</name>
<evidence type="ECO:0000313" key="2">
    <source>
        <dbReference type="Proteomes" id="UP000321172"/>
    </source>
</evidence>
<evidence type="ECO:0000313" key="1">
    <source>
        <dbReference type="EMBL" id="QEA17132.1"/>
    </source>
</evidence>
<dbReference type="EMBL" id="CP042345">
    <property type="protein sequence ID" value="QEA17132.1"/>
    <property type="molecule type" value="Genomic_DNA"/>
</dbReference>
<keyword evidence="2" id="KW-1185">Reference proteome</keyword>
<dbReference type="AlphaFoldDB" id="A0A5B8S886"/>
<dbReference type="OrthoDB" id="9806326at2"/>